<evidence type="ECO:0000313" key="14">
    <source>
        <dbReference type="Proteomes" id="UP001179952"/>
    </source>
</evidence>
<dbReference type="HAMAP" id="MF_00823">
    <property type="entry name" value="AcetylCoA_CT_alpha"/>
    <property type="match status" value="1"/>
</dbReference>
<keyword evidence="4" id="KW-0808">Transferase</keyword>
<gene>
    <name evidence="13" type="ORF">QJS04_geneDACA000458</name>
</gene>
<evidence type="ECO:0000256" key="6">
    <source>
        <dbReference type="ARBA" id="ARBA00022832"/>
    </source>
</evidence>
<dbReference type="EMBL" id="JAUJYN010000007">
    <property type="protein sequence ID" value="KAK1267393.1"/>
    <property type="molecule type" value="Genomic_DNA"/>
</dbReference>
<evidence type="ECO:0000256" key="1">
    <source>
        <dbReference type="ARBA" id="ARBA00004956"/>
    </source>
</evidence>
<dbReference type="InterPro" id="IPR001095">
    <property type="entry name" value="Acetyl_CoA_COase_a_su"/>
</dbReference>
<keyword evidence="8" id="KW-0443">Lipid metabolism</keyword>
<proteinExistence type="inferred from homology"/>
<dbReference type="GO" id="GO:0006633">
    <property type="term" value="P:fatty acid biosynthetic process"/>
    <property type="evidence" value="ECO:0007669"/>
    <property type="project" value="UniProtKB-KW"/>
</dbReference>
<keyword evidence="7" id="KW-0067">ATP-binding</keyword>
<dbReference type="NCBIfam" id="NF041504">
    <property type="entry name" value="AccA_sub"/>
    <property type="match status" value="1"/>
</dbReference>
<name>A0AAV9ATB5_ACOGR</name>
<dbReference type="PANTHER" id="PTHR42853:SF3">
    <property type="entry name" value="ACETYL-COENZYME A CARBOXYLASE CARBOXYL TRANSFERASE SUBUNIT ALPHA, CHLOROPLASTIC"/>
    <property type="match status" value="1"/>
</dbReference>
<evidence type="ECO:0000256" key="9">
    <source>
        <dbReference type="ARBA" id="ARBA00023160"/>
    </source>
</evidence>
<comment type="caution">
    <text evidence="13">The sequence shown here is derived from an EMBL/GenBank/DDBJ whole genome shotgun (WGS) entry which is preliminary data.</text>
</comment>
<dbReference type="AlphaFoldDB" id="A0AAV9ATB5"/>
<evidence type="ECO:0000259" key="12">
    <source>
        <dbReference type="PROSITE" id="PS50989"/>
    </source>
</evidence>
<dbReference type="GO" id="GO:0009317">
    <property type="term" value="C:acetyl-CoA carboxylase complex"/>
    <property type="evidence" value="ECO:0007669"/>
    <property type="project" value="InterPro"/>
</dbReference>
<dbReference type="Pfam" id="PF03255">
    <property type="entry name" value="ACCA"/>
    <property type="match status" value="1"/>
</dbReference>
<evidence type="ECO:0000313" key="13">
    <source>
        <dbReference type="EMBL" id="KAK1267393.1"/>
    </source>
</evidence>
<keyword evidence="9" id="KW-0275">Fatty acid biosynthesis</keyword>
<feature type="coiled-coil region" evidence="11">
    <location>
        <begin position="544"/>
        <end position="611"/>
    </location>
</feature>
<dbReference type="Gene3D" id="3.90.226.10">
    <property type="entry name" value="2-enoyl-CoA Hydratase, Chain A, domain 1"/>
    <property type="match status" value="1"/>
</dbReference>
<evidence type="ECO:0000256" key="3">
    <source>
        <dbReference type="ARBA" id="ARBA00022516"/>
    </source>
</evidence>
<protein>
    <recommendedName>
        <fullName evidence="2">acetyl-CoA carboxytransferase</fullName>
        <ecNumber evidence="2">2.1.3.15</ecNumber>
    </recommendedName>
</protein>
<dbReference type="EC" id="2.1.3.15" evidence="2"/>
<dbReference type="GO" id="GO:0005524">
    <property type="term" value="F:ATP binding"/>
    <property type="evidence" value="ECO:0007669"/>
    <property type="project" value="UniProtKB-KW"/>
</dbReference>
<dbReference type="InterPro" id="IPR011763">
    <property type="entry name" value="COA_CT_C"/>
</dbReference>
<sequence>MSSLSISFAINGGKESLGSSDLVRTRLRGISGFWWRKPVRDGVRRDCRFDVSAKIKKGKKHDYPWPEDIDPNLKSGYLKYLSRFKPLAEKPKPVTLEFEKPVIEIEKKISDVRKMADETGLDFSEQIKELERKYQQVLKGLYTHLTPFERLQIARHPHRPTVLDHIANMTDQWVELHGNRLGFDDPAIVTALGSMDGKSYMFIGQQKGRNTNEHIRRNFGMPTPHGYRKALRMMKYADHHGFPIITFVDTPGAFADLKSEELGQGEAIAHNLWEMFGLKVPVVTVVIGEGGSGGALAIACANKLFMLENSVFYVASPEACAAILWKSAREAPKAAEKLKITATELCKFQIADGIIPEPLRGAHTDALWTSQQIKLVVTKAIEELEKMDKDELLKHRMLKYRRLGGFVEGTSVDPEKKRNFKKKDVDITQVLSEIETDFNRIKKKFKEAEGGPPRPISTEALEKLRKELDQEMANAFISIGLQEKLEAIKLEFAESSGNTSDQSLSPGLKEKVDKLVQEFNFCLSRPGSYVPLKQKLKMVTEANKMVELKNREDLEKEINEKIQEEAKKKMEILRMARDKVAKGEQLDDELNEKVEQARTELKEMLKLASLEANVNHDTDKEIQRTIDAAGLRGMIDELNGGIVQNPSGEIMEKLYEEIRAGIVATMDLPELNEKFEDVIEELTVDTMSENNGGI</sequence>
<feature type="domain" description="CoA carboxyltransferase C-terminal" evidence="12">
    <location>
        <begin position="129"/>
        <end position="383"/>
    </location>
</feature>
<organism evidence="13 14">
    <name type="scientific">Acorus gramineus</name>
    <name type="common">Dwarf sweet flag</name>
    <dbReference type="NCBI Taxonomy" id="55184"/>
    <lineage>
        <taxon>Eukaryota</taxon>
        <taxon>Viridiplantae</taxon>
        <taxon>Streptophyta</taxon>
        <taxon>Embryophyta</taxon>
        <taxon>Tracheophyta</taxon>
        <taxon>Spermatophyta</taxon>
        <taxon>Magnoliopsida</taxon>
        <taxon>Liliopsida</taxon>
        <taxon>Acoraceae</taxon>
        <taxon>Acorus</taxon>
    </lineage>
</organism>
<reference evidence="13" key="2">
    <citation type="submission" date="2023-06" db="EMBL/GenBank/DDBJ databases">
        <authorList>
            <person name="Ma L."/>
            <person name="Liu K.-W."/>
            <person name="Li Z."/>
            <person name="Hsiao Y.-Y."/>
            <person name="Qi Y."/>
            <person name="Fu T."/>
            <person name="Tang G."/>
            <person name="Zhang D."/>
            <person name="Sun W.-H."/>
            <person name="Liu D.-K."/>
            <person name="Li Y."/>
            <person name="Chen G.-Z."/>
            <person name="Liu X.-D."/>
            <person name="Liao X.-Y."/>
            <person name="Jiang Y.-T."/>
            <person name="Yu X."/>
            <person name="Hao Y."/>
            <person name="Huang J."/>
            <person name="Zhao X.-W."/>
            <person name="Ke S."/>
            <person name="Chen Y.-Y."/>
            <person name="Wu W.-L."/>
            <person name="Hsu J.-L."/>
            <person name="Lin Y.-F."/>
            <person name="Huang M.-D."/>
            <person name="Li C.-Y."/>
            <person name="Huang L."/>
            <person name="Wang Z.-W."/>
            <person name="Zhao X."/>
            <person name="Zhong W.-Y."/>
            <person name="Peng D.-H."/>
            <person name="Ahmad S."/>
            <person name="Lan S."/>
            <person name="Zhang J.-S."/>
            <person name="Tsai W.-C."/>
            <person name="Van De Peer Y."/>
            <person name="Liu Z.-J."/>
        </authorList>
    </citation>
    <scope>NUCLEOTIDE SEQUENCE</scope>
    <source>
        <strain evidence="13">SCP</strain>
        <tissue evidence="13">Leaves</tissue>
    </source>
</reference>
<evidence type="ECO:0000256" key="4">
    <source>
        <dbReference type="ARBA" id="ARBA00022679"/>
    </source>
</evidence>
<reference evidence="13" key="1">
    <citation type="journal article" date="2023" name="Nat. Commun.">
        <title>Diploid and tetraploid genomes of Acorus and the evolution of monocots.</title>
        <authorList>
            <person name="Ma L."/>
            <person name="Liu K.W."/>
            <person name="Li Z."/>
            <person name="Hsiao Y.Y."/>
            <person name="Qi Y."/>
            <person name="Fu T."/>
            <person name="Tang G.D."/>
            <person name="Zhang D."/>
            <person name="Sun W.H."/>
            <person name="Liu D.K."/>
            <person name="Li Y."/>
            <person name="Chen G.Z."/>
            <person name="Liu X.D."/>
            <person name="Liao X.Y."/>
            <person name="Jiang Y.T."/>
            <person name="Yu X."/>
            <person name="Hao Y."/>
            <person name="Huang J."/>
            <person name="Zhao X.W."/>
            <person name="Ke S."/>
            <person name="Chen Y.Y."/>
            <person name="Wu W.L."/>
            <person name="Hsu J.L."/>
            <person name="Lin Y.F."/>
            <person name="Huang M.D."/>
            <person name="Li C.Y."/>
            <person name="Huang L."/>
            <person name="Wang Z.W."/>
            <person name="Zhao X."/>
            <person name="Zhong W.Y."/>
            <person name="Peng D.H."/>
            <person name="Ahmad S."/>
            <person name="Lan S."/>
            <person name="Zhang J.S."/>
            <person name="Tsai W.C."/>
            <person name="Van de Peer Y."/>
            <person name="Liu Z.J."/>
        </authorList>
    </citation>
    <scope>NUCLEOTIDE SEQUENCE</scope>
    <source>
        <strain evidence="13">SCP</strain>
    </source>
</reference>
<evidence type="ECO:0000256" key="10">
    <source>
        <dbReference type="ARBA" id="ARBA00049152"/>
    </source>
</evidence>
<evidence type="ECO:0000256" key="8">
    <source>
        <dbReference type="ARBA" id="ARBA00023098"/>
    </source>
</evidence>
<accession>A0AAV9ATB5</accession>
<dbReference type="NCBIfam" id="NF004344">
    <property type="entry name" value="PRK05724.1"/>
    <property type="match status" value="1"/>
</dbReference>
<evidence type="ECO:0000256" key="11">
    <source>
        <dbReference type="SAM" id="Coils"/>
    </source>
</evidence>
<dbReference type="PRINTS" id="PR01069">
    <property type="entry name" value="ACCCTRFRASEA"/>
</dbReference>
<comment type="pathway">
    <text evidence="1">Lipid metabolism; malonyl-CoA biosynthesis; malonyl-CoA from acetyl-CoA: step 1/1.</text>
</comment>
<dbReference type="InterPro" id="IPR029045">
    <property type="entry name" value="ClpP/crotonase-like_dom_sf"/>
</dbReference>
<evidence type="ECO:0000256" key="5">
    <source>
        <dbReference type="ARBA" id="ARBA00022741"/>
    </source>
</evidence>
<comment type="catalytic activity">
    <reaction evidence="10">
        <text>N(6)-carboxybiotinyl-L-lysyl-[protein] + acetyl-CoA = N(6)-biotinyl-L-lysyl-[protein] + malonyl-CoA</text>
        <dbReference type="Rhea" id="RHEA:54728"/>
        <dbReference type="Rhea" id="RHEA-COMP:10505"/>
        <dbReference type="Rhea" id="RHEA-COMP:10506"/>
        <dbReference type="ChEBI" id="CHEBI:57288"/>
        <dbReference type="ChEBI" id="CHEBI:57384"/>
        <dbReference type="ChEBI" id="CHEBI:83144"/>
        <dbReference type="ChEBI" id="CHEBI:83145"/>
        <dbReference type="EC" id="2.1.3.15"/>
    </reaction>
</comment>
<keyword evidence="14" id="KW-1185">Reference proteome</keyword>
<evidence type="ECO:0000256" key="7">
    <source>
        <dbReference type="ARBA" id="ARBA00022840"/>
    </source>
</evidence>
<dbReference type="GO" id="GO:0016743">
    <property type="term" value="F:carboxyl- or carbamoyltransferase activity"/>
    <property type="evidence" value="ECO:0007669"/>
    <property type="project" value="InterPro"/>
</dbReference>
<dbReference type="NCBIfam" id="TIGR00513">
    <property type="entry name" value="accA"/>
    <property type="match status" value="1"/>
</dbReference>
<dbReference type="SUPFAM" id="SSF52096">
    <property type="entry name" value="ClpP/crotonase"/>
    <property type="match status" value="1"/>
</dbReference>
<keyword evidence="3" id="KW-0444">Lipid biosynthesis</keyword>
<dbReference type="PROSITE" id="PS50989">
    <property type="entry name" value="COA_CT_CTER"/>
    <property type="match status" value="1"/>
</dbReference>
<dbReference type="PANTHER" id="PTHR42853">
    <property type="entry name" value="ACETYL-COENZYME A CARBOXYLASE CARBOXYL TRANSFERASE SUBUNIT ALPHA"/>
    <property type="match status" value="1"/>
</dbReference>
<dbReference type="Proteomes" id="UP001179952">
    <property type="component" value="Unassembled WGS sequence"/>
</dbReference>
<evidence type="ECO:0000256" key="2">
    <source>
        <dbReference type="ARBA" id="ARBA00011883"/>
    </source>
</evidence>
<dbReference type="GO" id="GO:0003989">
    <property type="term" value="F:acetyl-CoA carboxylase activity"/>
    <property type="evidence" value="ECO:0007669"/>
    <property type="project" value="InterPro"/>
</dbReference>
<keyword evidence="11" id="KW-0175">Coiled coil</keyword>
<keyword evidence="5" id="KW-0547">Nucleotide-binding</keyword>
<keyword evidence="6" id="KW-0276">Fatty acid metabolism</keyword>